<feature type="chain" id="PRO_5046814683" description="AlgX/AlgJ SGNH hydrolase-like domain-containing protein" evidence="1">
    <location>
        <begin position="24"/>
        <end position="386"/>
    </location>
</feature>
<comment type="caution">
    <text evidence="2">The sequence shown here is derived from an EMBL/GenBank/DDBJ whole genome shotgun (WGS) entry which is preliminary data.</text>
</comment>
<organism evidence="2 3">
    <name type="scientific">Jutongia huaianensis</name>
    <dbReference type="NCBI Taxonomy" id="2763668"/>
    <lineage>
        <taxon>Bacteria</taxon>
        <taxon>Bacillati</taxon>
        <taxon>Bacillota</taxon>
        <taxon>Clostridia</taxon>
        <taxon>Lachnospirales</taxon>
        <taxon>Lachnospiraceae</taxon>
        <taxon>Jutongia</taxon>
    </lineage>
</organism>
<proteinExistence type="predicted"/>
<keyword evidence="3" id="KW-1185">Reference proteome</keyword>
<evidence type="ECO:0000256" key="1">
    <source>
        <dbReference type="SAM" id="SignalP"/>
    </source>
</evidence>
<name>A0ABR7N0G4_9FIRM</name>
<evidence type="ECO:0000313" key="2">
    <source>
        <dbReference type="EMBL" id="MBC8562125.1"/>
    </source>
</evidence>
<dbReference type="EMBL" id="JACRSX010000005">
    <property type="protein sequence ID" value="MBC8562125.1"/>
    <property type="molecule type" value="Genomic_DNA"/>
</dbReference>
<gene>
    <name evidence="2" type="ORF">H8704_05665</name>
</gene>
<reference evidence="2 3" key="1">
    <citation type="submission" date="2020-08" db="EMBL/GenBank/DDBJ databases">
        <title>Genome public.</title>
        <authorList>
            <person name="Liu C."/>
            <person name="Sun Q."/>
        </authorList>
    </citation>
    <scope>NUCLEOTIDE SEQUENCE [LARGE SCALE GENOMIC DNA]</scope>
    <source>
        <strain evidence="2 3">NSJ-37</strain>
    </source>
</reference>
<dbReference type="Pfam" id="PF14286">
    <property type="entry name" value="DHHW"/>
    <property type="match status" value="1"/>
</dbReference>
<dbReference type="InterPro" id="IPR025945">
    <property type="entry name" value="DHHW"/>
</dbReference>
<sequence>MAKKEFISVVLFTAVLAAGGVAAAQGQKEYSDNENRYLTQFPSVNVEDVMAGETQEELTNAFNDQFPGRDGWTGLSTRVKKWIGMKDIGGVYLGKDHYYFEKIMNQDISRTDYFQNLRFVNRLASLSPGAQTTVMLVPPPGRILKDKLPVHASLYDADAMYKTAGETLQGAKLLDIRPELQQARKADKGTKDNGKQEKETQVYYRTDHHWTQYGAYVGYRAYCESVETKAASYASFGIQNISDDFYGTLYSKALDRDAVPDTIEIPEKLPEAEITCDGQTRDDVYDMTKKDQKDKYAVYFGGNYGEVDIKVKNPDNDRTLLIVKDSFANSMVPFLMKDYAQIRMIDLRYFKKSVKKYLEENPADEVLVLYEMSSFAQADQLNKLMK</sequence>
<evidence type="ECO:0000313" key="3">
    <source>
        <dbReference type="Proteomes" id="UP000606193"/>
    </source>
</evidence>
<dbReference type="Proteomes" id="UP000606193">
    <property type="component" value="Unassembled WGS sequence"/>
</dbReference>
<dbReference type="RefSeq" id="WP_249297641.1">
    <property type="nucleotide sequence ID" value="NZ_JACRSX010000005.1"/>
</dbReference>
<evidence type="ECO:0008006" key="4">
    <source>
        <dbReference type="Google" id="ProtNLM"/>
    </source>
</evidence>
<keyword evidence="1" id="KW-0732">Signal</keyword>
<feature type="signal peptide" evidence="1">
    <location>
        <begin position="1"/>
        <end position="23"/>
    </location>
</feature>
<accession>A0ABR7N0G4</accession>
<protein>
    <recommendedName>
        <fullName evidence="4">AlgX/AlgJ SGNH hydrolase-like domain-containing protein</fullName>
    </recommendedName>
</protein>